<evidence type="ECO:0000256" key="3">
    <source>
        <dbReference type="ARBA" id="ARBA00022727"/>
    </source>
</evidence>
<dbReference type="RefSeq" id="WP_243681830.1">
    <property type="nucleotide sequence ID" value="NZ_BBBK01000036.1"/>
</dbReference>
<evidence type="ECO:0000256" key="4">
    <source>
        <dbReference type="ARBA" id="ARBA00022741"/>
    </source>
</evidence>
<evidence type="ECO:0000313" key="11">
    <source>
        <dbReference type="Proteomes" id="UP000657075"/>
    </source>
</evidence>
<comment type="catalytic activity">
    <reaction evidence="7 8">
        <text>dTMP + ATP = dTDP + ADP</text>
        <dbReference type="Rhea" id="RHEA:13517"/>
        <dbReference type="ChEBI" id="CHEBI:30616"/>
        <dbReference type="ChEBI" id="CHEBI:58369"/>
        <dbReference type="ChEBI" id="CHEBI:63528"/>
        <dbReference type="ChEBI" id="CHEBI:456216"/>
        <dbReference type="EC" id="2.7.4.9"/>
    </reaction>
</comment>
<keyword evidence="3 8" id="KW-0545">Nucleotide biosynthesis</keyword>
<evidence type="ECO:0000259" key="9">
    <source>
        <dbReference type="Pfam" id="PF02223"/>
    </source>
</evidence>
<dbReference type="PANTHER" id="PTHR10344">
    <property type="entry name" value="THYMIDYLATE KINASE"/>
    <property type="match status" value="1"/>
</dbReference>
<dbReference type="PANTHER" id="PTHR10344:SF4">
    <property type="entry name" value="UMP-CMP KINASE 2, MITOCHONDRIAL"/>
    <property type="match status" value="1"/>
</dbReference>
<dbReference type="Gene3D" id="3.40.50.300">
    <property type="entry name" value="P-loop containing nucleotide triphosphate hydrolases"/>
    <property type="match status" value="1"/>
</dbReference>
<accession>A0A830EAP2</accession>
<feature type="domain" description="Thymidylate kinase-like" evidence="9">
    <location>
        <begin position="11"/>
        <end position="192"/>
    </location>
</feature>
<keyword evidence="5 8" id="KW-0418">Kinase</keyword>
<evidence type="ECO:0000256" key="1">
    <source>
        <dbReference type="ARBA" id="ARBA00009776"/>
    </source>
</evidence>
<evidence type="ECO:0000256" key="5">
    <source>
        <dbReference type="ARBA" id="ARBA00022777"/>
    </source>
</evidence>
<dbReference type="GO" id="GO:0005524">
    <property type="term" value="F:ATP binding"/>
    <property type="evidence" value="ECO:0007669"/>
    <property type="project" value="UniProtKB-UniRule"/>
</dbReference>
<comment type="caution">
    <text evidence="10">The sequence shown here is derived from an EMBL/GenBank/DDBJ whole genome shotgun (WGS) entry which is preliminary data.</text>
</comment>
<evidence type="ECO:0000256" key="7">
    <source>
        <dbReference type="ARBA" id="ARBA00048743"/>
    </source>
</evidence>
<evidence type="ECO:0000256" key="6">
    <source>
        <dbReference type="ARBA" id="ARBA00022840"/>
    </source>
</evidence>
<protein>
    <recommendedName>
        <fullName evidence="8">Probable thymidylate kinase</fullName>
        <ecNumber evidence="8">2.7.4.9</ecNumber>
    </recommendedName>
    <alternativeName>
        <fullName evidence="8">dTMP kinase</fullName>
    </alternativeName>
</protein>
<dbReference type="HAMAP" id="MF_00165">
    <property type="entry name" value="Thymidylate_kinase"/>
    <property type="match status" value="1"/>
</dbReference>
<dbReference type="InterPro" id="IPR018095">
    <property type="entry name" value="Thymidylate_kin_CS"/>
</dbReference>
<dbReference type="NCBIfam" id="TIGR00041">
    <property type="entry name" value="DTMP_kinase"/>
    <property type="match status" value="1"/>
</dbReference>
<dbReference type="GO" id="GO:0004798">
    <property type="term" value="F:dTMP kinase activity"/>
    <property type="evidence" value="ECO:0007669"/>
    <property type="project" value="UniProtKB-UniRule"/>
</dbReference>
<evidence type="ECO:0000256" key="2">
    <source>
        <dbReference type="ARBA" id="ARBA00022679"/>
    </source>
</evidence>
<dbReference type="GO" id="GO:0006227">
    <property type="term" value="P:dUDP biosynthetic process"/>
    <property type="evidence" value="ECO:0007669"/>
    <property type="project" value="TreeGrafter"/>
</dbReference>
<proteinExistence type="inferred from homology"/>
<gene>
    <name evidence="8" type="primary">tmk</name>
    <name evidence="10" type="ORF">GCM10007112_23350</name>
</gene>
<organism evidence="10 11">
    <name type="scientific">Vulcanisaeta souniana JCM 11219</name>
    <dbReference type="NCBI Taxonomy" id="1293586"/>
    <lineage>
        <taxon>Archaea</taxon>
        <taxon>Thermoproteota</taxon>
        <taxon>Thermoprotei</taxon>
        <taxon>Thermoproteales</taxon>
        <taxon>Thermoproteaceae</taxon>
        <taxon>Vulcanisaeta</taxon>
    </lineage>
</organism>
<comment type="similarity">
    <text evidence="1 8">Belongs to the thymidylate kinase family.</text>
</comment>
<reference evidence="10" key="1">
    <citation type="journal article" date="2014" name="Int. J. Syst. Evol. Microbiol.">
        <title>Complete genome sequence of Corynebacterium casei LMG S-19264T (=DSM 44701T), isolated from a smear-ripened cheese.</title>
        <authorList>
            <consortium name="US DOE Joint Genome Institute (JGI-PGF)"/>
            <person name="Walter F."/>
            <person name="Albersmeier A."/>
            <person name="Kalinowski J."/>
            <person name="Ruckert C."/>
        </authorList>
    </citation>
    <scope>NUCLEOTIDE SEQUENCE</scope>
    <source>
        <strain evidence="10">JCM 11219</strain>
    </source>
</reference>
<keyword evidence="4 8" id="KW-0547">Nucleotide-binding</keyword>
<dbReference type="AlphaFoldDB" id="A0A830EAP2"/>
<dbReference type="GO" id="GO:0005737">
    <property type="term" value="C:cytoplasm"/>
    <property type="evidence" value="ECO:0007669"/>
    <property type="project" value="TreeGrafter"/>
</dbReference>
<dbReference type="SUPFAM" id="SSF52540">
    <property type="entry name" value="P-loop containing nucleoside triphosphate hydrolases"/>
    <property type="match status" value="1"/>
</dbReference>
<dbReference type="Proteomes" id="UP000657075">
    <property type="component" value="Unassembled WGS sequence"/>
</dbReference>
<dbReference type="PROSITE" id="PS01331">
    <property type="entry name" value="THYMIDYLATE_KINASE"/>
    <property type="match status" value="1"/>
</dbReference>
<dbReference type="GO" id="GO:0006235">
    <property type="term" value="P:dTTP biosynthetic process"/>
    <property type="evidence" value="ECO:0007669"/>
    <property type="project" value="UniProtKB-UniRule"/>
</dbReference>
<feature type="binding site" evidence="8">
    <location>
        <begin position="13"/>
        <end position="20"/>
    </location>
    <ligand>
        <name>ATP</name>
        <dbReference type="ChEBI" id="CHEBI:30616"/>
    </ligand>
</feature>
<dbReference type="InterPro" id="IPR039430">
    <property type="entry name" value="Thymidylate_kin-like_dom"/>
</dbReference>
<dbReference type="Pfam" id="PF02223">
    <property type="entry name" value="Thymidylate_kin"/>
    <property type="match status" value="1"/>
</dbReference>
<dbReference type="InterPro" id="IPR027417">
    <property type="entry name" value="P-loop_NTPase"/>
</dbReference>
<dbReference type="GO" id="GO:0006233">
    <property type="term" value="P:dTDP biosynthetic process"/>
    <property type="evidence" value="ECO:0007669"/>
    <property type="project" value="InterPro"/>
</dbReference>
<dbReference type="CDD" id="cd01672">
    <property type="entry name" value="TMPK"/>
    <property type="match status" value="1"/>
</dbReference>
<keyword evidence="2 8" id="KW-0808">Transferase</keyword>
<sequence>MYVGLSMFVAIEGIDGVGKSTIITKLKDILERAGYRVHTTAEPSQTPIGRLIRDWLLRSDSKIAHPSVFALLFTADRVQHYYGEVKPMLDNGYLVITERYMESTLVYQSTMGLPMDWLMELHKFVPRPDLTIILDAPIEVVIGRLRSRHKLEVFEADKEFLNRARELLLRRASLNNYPVINAVRDPDSVANDVYRLIIDALRRVV</sequence>
<dbReference type="EC" id="2.7.4.9" evidence="8"/>
<evidence type="ECO:0000313" key="10">
    <source>
        <dbReference type="EMBL" id="GGI85596.1"/>
    </source>
</evidence>
<evidence type="ECO:0000256" key="8">
    <source>
        <dbReference type="HAMAP-Rule" id="MF_00165"/>
    </source>
</evidence>
<dbReference type="EMBL" id="BMNM01000013">
    <property type="protein sequence ID" value="GGI85596.1"/>
    <property type="molecule type" value="Genomic_DNA"/>
</dbReference>
<name>A0A830EAP2_9CREN</name>
<keyword evidence="6 8" id="KW-0067">ATP-binding</keyword>
<reference evidence="10" key="2">
    <citation type="submission" date="2020-09" db="EMBL/GenBank/DDBJ databases">
        <authorList>
            <person name="Sun Q."/>
            <person name="Ohkuma M."/>
        </authorList>
    </citation>
    <scope>NUCLEOTIDE SEQUENCE</scope>
    <source>
        <strain evidence="10">JCM 11219</strain>
    </source>
</reference>
<dbReference type="InterPro" id="IPR018094">
    <property type="entry name" value="Thymidylate_kinase"/>
</dbReference>